<dbReference type="PIRSF" id="PIRSF015626">
    <property type="entry name" value="FdhD"/>
    <property type="match status" value="1"/>
</dbReference>
<dbReference type="AlphaFoldDB" id="A0A943YY26"/>
<dbReference type="GO" id="GO:0097163">
    <property type="term" value="F:sulfur carrier activity"/>
    <property type="evidence" value="ECO:0007669"/>
    <property type="project" value="UniProtKB-UniRule"/>
</dbReference>
<dbReference type="Gene3D" id="3.40.140.10">
    <property type="entry name" value="Cytidine Deaminase, domain 2"/>
    <property type="match status" value="1"/>
</dbReference>
<name>A0A943YY26_9ACTN</name>
<dbReference type="GO" id="GO:0006777">
    <property type="term" value="P:Mo-molybdopterin cofactor biosynthetic process"/>
    <property type="evidence" value="ECO:0007669"/>
    <property type="project" value="UniProtKB-UniRule"/>
</dbReference>
<dbReference type="InterPro" id="IPR016193">
    <property type="entry name" value="Cytidine_deaminase-like"/>
</dbReference>
<proteinExistence type="inferred from homology"/>
<dbReference type="EMBL" id="JAGZSV010000001">
    <property type="protein sequence ID" value="MBS6939902.1"/>
    <property type="molecule type" value="Genomic_DNA"/>
</dbReference>
<dbReference type="Proteomes" id="UP000727506">
    <property type="component" value="Unassembled WGS sequence"/>
</dbReference>
<keyword evidence="2 3" id="KW-0501">Molybdenum cofactor biosynthesis</keyword>
<sequence>MGVGFFHCEHALNRSNADSFLERDIWRYAAGSFSACSDSVIQECALDIVVNGRLYRSMTCSPWDIDELAVGVLYLDGVISGKEDIERIVVDMHSCRVDVRDRSHASKRADRCSRQSVERRFTVAPDEVGALISLLETQSRLFHRTGGVHSAVLAGPRGVEAWFEDIGRHSAVDKLVGWCVLNDVDPDDKALVFSGRVPYEIVSKVITMGWPLVVSPGAPTSLSIDAARHADLTLVGFAKQGRFNVYSHPDRIRFAPTSAIAC</sequence>
<dbReference type="GO" id="GO:0005737">
    <property type="term" value="C:cytoplasm"/>
    <property type="evidence" value="ECO:0007669"/>
    <property type="project" value="UniProtKB-SubCell"/>
</dbReference>
<keyword evidence="1 3" id="KW-0963">Cytoplasm</keyword>
<dbReference type="NCBIfam" id="TIGR00129">
    <property type="entry name" value="fdhD_narQ"/>
    <property type="match status" value="1"/>
</dbReference>
<dbReference type="GO" id="GO:0016783">
    <property type="term" value="F:sulfurtransferase activity"/>
    <property type="evidence" value="ECO:0007669"/>
    <property type="project" value="InterPro"/>
</dbReference>
<evidence type="ECO:0000256" key="2">
    <source>
        <dbReference type="ARBA" id="ARBA00023150"/>
    </source>
</evidence>
<comment type="function">
    <text evidence="3">Required for formate dehydrogenase (FDH) activity. Acts as a sulfur carrier protein that transfers sulfur from IscS to the molybdenum cofactor prior to its insertion into FDH.</text>
</comment>
<dbReference type="SUPFAM" id="SSF53927">
    <property type="entry name" value="Cytidine deaminase-like"/>
    <property type="match status" value="1"/>
</dbReference>
<evidence type="ECO:0000313" key="4">
    <source>
        <dbReference type="EMBL" id="MBS6939902.1"/>
    </source>
</evidence>
<feature type="binding site" evidence="3">
    <location>
        <begin position="237"/>
        <end position="242"/>
    </location>
    <ligand>
        <name>Mo-bis(molybdopterin guanine dinucleotide)</name>
        <dbReference type="ChEBI" id="CHEBI:60539"/>
    </ligand>
</feature>
<reference evidence="4" key="1">
    <citation type="submission" date="2021-02" db="EMBL/GenBank/DDBJ databases">
        <title>Infant gut strain persistence is associated with maternal origin, phylogeny, and functional potential including surface adhesion and iron acquisition.</title>
        <authorList>
            <person name="Lou Y.C."/>
        </authorList>
    </citation>
    <scope>NUCLEOTIDE SEQUENCE</scope>
    <source>
        <strain evidence="4">L2_039_000G1_dasL2_039_000G1_concoct_11</strain>
    </source>
</reference>
<feature type="active site" description="Cysteine persulfide intermediate" evidence="3">
    <location>
        <position position="112"/>
    </location>
</feature>
<evidence type="ECO:0000313" key="5">
    <source>
        <dbReference type="Proteomes" id="UP000727506"/>
    </source>
</evidence>
<dbReference type="HAMAP" id="MF_00187">
    <property type="entry name" value="FdhD"/>
    <property type="match status" value="1"/>
</dbReference>
<gene>
    <name evidence="3 4" type="primary">fdhD</name>
    <name evidence="4" type="ORF">KH142_00145</name>
</gene>
<comment type="similarity">
    <text evidence="3">Belongs to the FdhD family.</text>
</comment>
<accession>A0A943YY26</accession>
<protein>
    <recommendedName>
        <fullName evidence="3">Sulfur carrier protein FdhD</fullName>
    </recommendedName>
</protein>
<dbReference type="InterPro" id="IPR003786">
    <property type="entry name" value="FdhD"/>
</dbReference>
<dbReference type="Gene3D" id="3.10.20.10">
    <property type="match status" value="1"/>
</dbReference>
<dbReference type="Pfam" id="PF02634">
    <property type="entry name" value="FdhD-NarQ"/>
    <property type="match status" value="1"/>
</dbReference>
<dbReference type="PANTHER" id="PTHR30592">
    <property type="entry name" value="FORMATE DEHYDROGENASE"/>
    <property type="match status" value="1"/>
</dbReference>
<evidence type="ECO:0000256" key="3">
    <source>
        <dbReference type="HAMAP-Rule" id="MF_00187"/>
    </source>
</evidence>
<organism evidence="4 5">
    <name type="scientific">Slackia piriformis</name>
    <dbReference type="NCBI Taxonomy" id="626934"/>
    <lineage>
        <taxon>Bacteria</taxon>
        <taxon>Bacillati</taxon>
        <taxon>Actinomycetota</taxon>
        <taxon>Coriobacteriia</taxon>
        <taxon>Eggerthellales</taxon>
        <taxon>Eggerthellaceae</taxon>
        <taxon>Slackia</taxon>
    </lineage>
</organism>
<comment type="subcellular location">
    <subcellularLocation>
        <location evidence="3">Cytoplasm</location>
    </subcellularLocation>
</comment>
<dbReference type="PANTHER" id="PTHR30592:SF1">
    <property type="entry name" value="SULFUR CARRIER PROTEIN FDHD"/>
    <property type="match status" value="1"/>
</dbReference>
<comment type="caution">
    <text evidence="4">The sequence shown here is derived from an EMBL/GenBank/DDBJ whole genome shotgun (WGS) entry which is preliminary data.</text>
</comment>
<evidence type="ECO:0000256" key="1">
    <source>
        <dbReference type="ARBA" id="ARBA00022490"/>
    </source>
</evidence>